<name>A0ACB8UWC7_9EURO</name>
<accession>A0ACB8UWC7</accession>
<organism evidence="1">
    <name type="scientific">Ophidiomyces ophidiicola</name>
    <dbReference type="NCBI Taxonomy" id="1387563"/>
    <lineage>
        <taxon>Eukaryota</taxon>
        <taxon>Fungi</taxon>
        <taxon>Dikarya</taxon>
        <taxon>Ascomycota</taxon>
        <taxon>Pezizomycotina</taxon>
        <taxon>Eurotiomycetes</taxon>
        <taxon>Eurotiomycetidae</taxon>
        <taxon>Onygenales</taxon>
        <taxon>Onygenaceae</taxon>
        <taxon>Ophidiomyces</taxon>
    </lineage>
</organism>
<reference evidence="1" key="1">
    <citation type="journal article" date="2022" name="bioRxiv">
        <title>Population genetic analysis of Ophidiomyces ophidiicola, the causative agent of snake fungal disease, indicates recent introductions to the USA.</title>
        <authorList>
            <person name="Ladner J.T."/>
            <person name="Palmer J.M."/>
            <person name="Ettinger C.L."/>
            <person name="Stajich J.E."/>
            <person name="Farrell T.M."/>
            <person name="Glorioso B.M."/>
            <person name="Lawson B."/>
            <person name="Price S.J."/>
            <person name="Stengle A.G."/>
            <person name="Grear D.A."/>
            <person name="Lorch J.M."/>
        </authorList>
    </citation>
    <scope>NUCLEOTIDE SEQUENCE</scope>
    <source>
        <strain evidence="1">NWHC 24266-5</strain>
    </source>
</reference>
<dbReference type="EMBL" id="JALBCA010000051">
    <property type="protein sequence ID" value="KAI2386157.1"/>
    <property type="molecule type" value="Genomic_DNA"/>
</dbReference>
<gene>
    <name evidence="1" type="ORF">LOY88_003759</name>
</gene>
<proteinExistence type="predicted"/>
<comment type="caution">
    <text evidence="1">The sequence shown here is derived from an EMBL/GenBank/DDBJ whole genome shotgun (WGS) entry which is preliminary data.</text>
</comment>
<evidence type="ECO:0000313" key="1">
    <source>
        <dbReference type="EMBL" id="KAI2386157.1"/>
    </source>
</evidence>
<protein>
    <submittedName>
        <fullName evidence="1">Uncharacterized protein</fullName>
    </submittedName>
</protein>
<sequence>MEMNYDEKVEYIATVKGPEPSTDFVCPDTSPVSLLVNQLASRLITNVIRRLESELGTKIYPGTEIMTDTGTHHFVKSSKNVLVPQPSNDPNDPLNWSPFWKGTTMGLTTIMSFAQAVGPLALPPMFPKLMAEFNCDLAGAVQFIGVCILVLGFSNFFWVPIMTTFGRRPVLIFSTLICVIANIWRGVATSYGSFMGACVLNGFGAGPAETAQPQIIADVMFLHERGAYNTLYFTAYFGSLMVGPIIAGPMTDYLHWRHFWWLNVGLLGAVNVALVFLFPETKWHRLHPEELANLDGPLNCGGVMNKQPEKAETTSVEAASELQAENGQVSRVETQKDTFLGKGVPCKRQFKLWQLHDHPFKSMLGEFWTPWKLHAFPIVQLAAFVVSWSASVFLTVNLTQSQNFAAPPYNFSPQAVGFTNWALLVGALIGLFTNGPLSDWVSMRATRKNNGIREPEMRLPAMIPYVILVIVCNLVVALGYQYKWDWRAIVLVGYTGAGIQVAALPAIISTYAIDSYKPVAGSIFVTITVNKNLWGYGVGKFLTPWTMKNGFIPAIMVNMALTVFWCACAIPFYVWGKKLRKLTSKSSVHKM</sequence>